<name>A0A914V3V7_9BILA</name>
<evidence type="ECO:0000256" key="4">
    <source>
        <dbReference type="SAM" id="Phobius"/>
    </source>
</evidence>
<evidence type="ECO:0000256" key="5">
    <source>
        <dbReference type="SAM" id="SignalP"/>
    </source>
</evidence>
<dbReference type="Proteomes" id="UP000887566">
    <property type="component" value="Unplaced"/>
</dbReference>
<feature type="chain" id="PRO_5036857630" evidence="5">
    <location>
        <begin position="23"/>
        <end position="677"/>
    </location>
</feature>
<dbReference type="SMART" id="SM00365">
    <property type="entry name" value="LRR_SD22"/>
    <property type="match status" value="4"/>
</dbReference>
<keyword evidence="2" id="KW-0677">Repeat</keyword>
<dbReference type="SUPFAM" id="SSF52058">
    <property type="entry name" value="L domain-like"/>
    <property type="match status" value="1"/>
</dbReference>
<evidence type="ECO:0000256" key="1">
    <source>
        <dbReference type="ARBA" id="ARBA00022614"/>
    </source>
</evidence>
<keyword evidence="4" id="KW-0812">Transmembrane</keyword>
<protein>
    <submittedName>
        <fullName evidence="7">Uncharacterized protein</fullName>
    </submittedName>
</protein>
<keyword evidence="1" id="KW-0433">Leucine-rich repeat</keyword>
<dbReference type="Gene3D" id="3.80.10.10">
    <property type="entry name" value="Ribonuclease Inhibitor"/>
    <property type="match status" value="2"/>
</dbReference>
<dbReference type="InterPro" id="IPR003591">
    <property type="entry name" value="Leu-rich_rpt_typical-subtyp"/>
</dbReference>
<feature type="signal peptide" evidence="5">
    <location>
        <begin position="1"/>
        <end position="22"/>
    </location>
</feature>
<evidence type="ECO:0000313" key="6">
    <source>
        <dbReference type="Proteomes" id="UP000887566"/>
    </source>
</evidence>
<dbReference type="Pfam" id="PF13855">
    <property type="entry name" value="LRR_8"/>
    <property type="match status" value="3"/>
</dbReference>
<feature type="transmembrane region" description="Helical" evidence="4">
    <location>
        <begin position="612"/>
        <end position="636"/>
    </location>
</feature>
<keyword evidence="4" id="KW-0472">Membrane</keyword>
<keyword evidence="4" id="KW-1133">Transmembrane helix</keyword>
<evidence type="ECO:0000313" key="7">
    <source>
        <dbReference type="WBParaSite" id="PSAMB.scaffold1439size31536.g13087.t1"/>
    </source>
</evidence>
<keyword evidence="5" id="KW-0732">Signal</keyword>
<dbReference type="SMART" id="SM00369">
    <property type="entry name" value="LRR_TYP"/>
    <property type="match status" value="10"/>
</dbReference>
<sequence length="677" mass="72988">MLRCPLVIAAIAVVLAGEAAHAQPIPGCADIDNLEASVNFDAADVQNLLLCFCQSGADGFVGINCLYGSTLDDLVRAVGLVKAANRTVDRILLNHVEFNETGLDAGLFERIGAPLVDITIGLCSQNAPLNVHPDAFKGLESTLKNLSLFECQIEQVPPAVRTLTNLQRLSLFKNRITELSKKDLAGLDKLQMLNIGGNFLVDVEPGTLSQFKKLDTLILGEHNYMNESFFKEVSQMPALEILDLSKADGLNEIPTGTLSNLTNLKQLLVSGCSLVNLTSSMFAGLDNLEYLDLRVNLIERIEPKSFSPLKKVKRLSLAGNYLTSISADDFTGLDSLEELDIGWNELKSVPTGAFQPVSKTLTILDLRHNTGLNDFQPGALAGLEKVKALNLSDTALSSLDPQLLEPLKNLDFIDVTGTNVSVLANDTFVHNPSLRILSLGRTKLTTLPVKVLESVPKLERIDLSGNEWICDDQFGGVIDYILGQYRSSAEAGRSFFMENANDTTCDRPYTLEDEVITGLDPKSLQPYDAEKDTTTPPPTTTTEKPEPEPSNATSPLTTKGLLVIPSAEPEPEPSAEPTTTTAGVTRPAYDINNVAAGGPAASGESSTDKVTLTVAIVVVVLASVTILIIVAVVCYVKKQKHTDIVTDTELSTTYKAKNGVVNGDQIRDGKIDQVQSR</sequence>
<evidence type="ECO:0000256" key="3">
    <source>
        <dbReference type="SAM" id="MobiDB-lite"/>
    </source>
</evidence>
<dbReference type="InterPro" id="IPR032675">
    <property type="entry name" value="LRR_dom_sf"/>
</dbReference>
<organism evidence="6 7">
    <name type="scientific">Plectus sambesii</name>
    <dbReference type="NCBI Taxonomy" id="2011161"/>
    <lineage>
        <taxon>Eukaryota</taxon>
        <taxon>Metazoa</taxon>
        <taxon>Ecdysozoa</taxon>
        <taxon>Nematoda</taxon>
        <taxon>Chromadorea</taxon>
        <taxon>Plectida</taxon>
        <taxon>Plectina</taxon>
        <taxon>Plectoidea</taxon>
        <taxon>Plectidae</taxon>
        <taxon>Plectus</taxon>
    </lineage>
</organism>
<dbReference type="AlphaFoldDB" id="A0A914V3V7"/>
<dbReference type="WBParaSite" id="PSAMB.scaffold1439size31536.g13087.t1">
    <property type="protein sequence ID" value="PSAMB.scaffold1439size31536.g13087.t1"/>
    <property type="gene ID" value="PSAMB.scaffold1439size31536.g13087"/>
</dbReference>
<accession>A0A914V3V7</accession>
<reference evidence="7" key="1">
    <citation type="submission" date="2022-11" db="UniProtKB">
        <authorList>
            <consortium name="WormBaseParasite"/>
        </authorList>
    </citation>
    <scope>IDENTIFICATION</scope>
</reference>
<dbReference type="PANTHER" id="PTHR24366:SF158">
    <property type="entry name" value="PLATELET GLYCOPROTEIN IB ALPHA CHAIN-LIKE-RELATED"/>
    <property type="match status" value="1"/>
</dbReference>
<proteinExistence type="predicted"/>
<dbReference type="PROSITE" id="PS51450">
    <property type="entry name" value="LRR"/>
    <property type="match status" value="1"/>
</dbReference>
<dbReference type="PANTHER" id="PTHR24366">
    <property type="entry name" value="IG(IMMUNOGLOBULIN) AND LRR(LEUCINE RICH REPEAT) DOMAINS"/>
    <property type="match status" value="1"/>
</dbReference>
<dbReference type="InterPro" id="IPR001611">
    <property type="entry name" value="Leu-rich_rpt"/>
</dbReference>
<keyword evidence="6" id="KW-1185">Reference proteome</keyword>
<evidence type="ECO:0000256" key="2">
    <source>
        <dbReference type="ARBA" id="ARBA00022737"/>
    </source>
</evidence>
<feature type="region of interest" description="Disordered" evidence="3">
    <location>
        <begin position="518"/>
        <end position="586"/>
    </location>
</feature>